<organism evidence="1 2">
    <name type="scientific">Sphaerobolus stellatus (strain SS14)</name>
    <dbReference type="NCBI Taxonomy" id="990650"/>
    <lineage>
        <taxon>Eukaryota</taxon>
        <taxon>Fungi</taxon>
        <taxon>Dikarya</taxon>
        <taxon>Basidiomycota</taxon>
        <taxon>Agaricomycotina</taxon>
        <taxon>Agaricomycetes</taxon>
        <taxon>Phallomycetidae</taxon>
        <taxon>Geastrales</taxon>
        <taxon>Sphaerobolaceae</taxon>
        <taxon>Sphaerobolus</taxon>
    </lineage>
</organism>
<dbReference type="AlphaFoldDB" id="A0A0C9VV94"/>
<reference evidence="1 2" key="1">
    <citation type="submission" date="2014-06" db="EMBL/GenBank/DDBJ databases">
        <title>Evolutionary Origins and Diversification of the Mycorrhizal Mutualists.</title>
        <authorList>
            <consortium name="DOE Joint Genome Institute"/>
            <consortium name="Mycorrhizal Genomics Consortium"/>
            <person name="Kohler A."/>
            <person name="Kuo A."/>
            <person name="Nagy L.G."/>
            <person name="Floudas D."/>
            <person name="Copeland A."/>
            <person name="Barry K.W."/>
            <person name="Cichocki N."/>
            <person name="Veneault-Fourrey C."/>
            <person name="LaButti K."/>
            <person name="Lindquist E.A."/>
            <person name="Lipzen A."/>
            <person name="Lundell T."/>
            <person name="Morin E."/>
            <person name="Murat C."/>
            <person name="Riley R."/>
            <person name="Ohm R."/>
            <person name="Sun H."/>
            <person name="Tunlid A."/>
            <person name="Henrissat B."/>
            <person name="Grigoriev I.V."/>
            <person name="Hibbett D.S."/>
            <person name="Martin F."/>
        </authorList>
    </citation>
    <scope>NUCLEOTIDE SEQUENCE [LARGE SCALE GENOMIC DNA]</scope>
    <source>
        <strain evidence="1 2">SS14</strain>
    </source>
</reference>
<keyword evidence="2" id="KW-1185">Reference proteome</keyword>
<evidence type="ECO:0000313" key="1">
    <source>
        <dbReference type="EMBL" id="KIJ42505.1"/>
    </source>
</evidence>
<dbReference type="HOGENOM" id="CLU_188062_0_0_1"/>
<protein>
    <submittedName>
        <fullName evidence="1">Uncharacterized protein</fullName>
    </submittedName>
</protein>
<dbReference type="EMBL" id="KN837129">
    <property type="protein sequence ID" value="KIJ42505.1"/>
    <property type="molecule type" value="Genomic_DNA"/>
</dbReference>
<gene>
    <name evidence="1" type="ORF">M422DRAFT_170991</name>
</gene>
<proteinExistence type="predicted"/>
<name>A0A0C9VV94_SPHS4</name>
<feature type="non-terminal residue" evidence="1">
    <location>
        <position position="1"/>
    </location>
</feature>
<dbReference type="Proteomes" id="UP000054279">
    <property type="component" value="Unassembled WGS sequence"/>
</dbReference>
<sequence length="55" mass="6662">FRWVECQVNTLRKCHRPYDVKKALISLPQTLDETYRRILLAVEEENRVYLARLLT</sequence>
<dbReference type="OrthoDB" id="194358at2759"/>
<accession>A0A0C9VV94</accession>
<evidence type="ECO:0000313" key="2">
    <source>
        <dbReference type="Proteomes" id="UP000054279"/>
    </source>
</evidence>